<evidence type="ECO:0000313" key="1">
    <source>
        <dbReference type="EMBL" id="MBG0741743.1"/>
    </source>
</evidence>
<comment type="caution">
    <text evidence="1">The sequence shown here is derived from an EMBL/GenBank/DDBJ whole genome shotgun (WGS) entry which is preliminary data.</text>
</comment>
<dbReference type="InterPro" id="IPR018561">
    <property type="entry name" value="AosR"/>
</dbReference>
<sequence>MAKAFKYGRKGITGQLEQAERDLLRNLFSDIIDMLEPESAAHTDPLAALIGLDMDVRVPTDPALKRLLPDVVNAEDAESTAMALEFRQLTERSLRENKIGALRAAALNLDSDKMVLNDEQAKFWAMALNDVRLVLGERLSIRGEADADRIHQLQDWSQADDVDSYLALVYNFVSWLQEGLVQAMLLGLKDRG</sequence>
<accession>A0A931CXF5</accession>
<dbReference type="Proteomes" id="UP000655366">
    <property type="component" value="Unassembled WGS sequence"/>
</dbReference>
<proteinExistence type="predicted"/>
<dbReference type="EMBL" id="JADNYM010000039">
    <property type="protein sequence ID" value="MBG0741743.1"/>
    <property type="molecule type" value="Genomic_DNA"/>
</dbReference>
<protein>
    <submittedName>
        <fullName evidence="1">DUF2017 domain-containing protein</fullName>
    </submittedName>
</protein>
<dbReference type="AlphaFoldDB" id="A0A931CXF5"/>
<evidence type="ECO:0000313" key="2">
    <source>
        <dbReference type="Proteomes" id="UP000655366"/>
    </source>
</evidence>
<keyword evidence="2" id="KW-1185">Reference proteome</keyword>
<dbReference type="RefSeq" id="WP_196398674.1">
    <property type="nucleotide sequence ID" value="NZ_JADNYM010000039.1"/>
</dbReference>
<name>A0A931CXF5_9MICC</name>
<reference evidence="1 2" key="1">
    <citation type="submission" date="2020-11" db="EMBL/GenBank/DDBJ databases">
        <title>Arthrobacter antarcticus sp. nov., isolated from Antarctic Soil.</title>
        <authorList>
            <person name="Li J."/>
        </authorList>
    </citation>
    <scope>NUCLEOTIDE SEQUENCE [LARGE SCALE GENOMIC DNA]</scope>
    <source>
        <strain evidence="1 2">Z1-20</strain>
    </source>
</reference>
<organism evidence="1 2">
    <name type="scientific">Arthrobacter terrae</name>
    <dbReference type="NCBI Taxonomy" id="2935737"/>
    <lineage>
        <taxon>Bacteria</taxon>
        <taxon>Bacillati</taxon>
        <taxon>Actinomycetota</taxon>
        <taxon>Actinomycetes</taxon>
        <taxon>Micrococcales</taxon>
        <taxon>Micrococcaceae</taxon>
        <taxon>Arthrobacter</taxon>
    </lineage>
</organism>
<dbReference type="Pfam" id="PF09438">
    <property type="entry name" value="DUF2017"/>
    <property type="match status" value="1"/>
</dbReference>
<gene>
    <name evidence="1" type="ORF">IV500_20510</name>
</gene>